<gene>
    <name evidence="1" type="ORF">C1H46_017871</name>
</gene>
<comment type="caution">
    <text evidence="1">The sequence shown here is derived from an EMBL/GenBank/DDBJ whole genome shotgun (WGS) entry which is preliminary data.</text>
</comment>
<evidence type="ECO:0000313" key="1">
    <source>
        <dbReference type="EMBL" id="TQD96533.1"/>
    </source>
</evidence>
<reference evidence="1 2" key="1">
    <citation type="journal article" date="2019" name="G3 (Bethesda)">
        <title>Sequencing of a Wild Apple (Malus baccata) Genome Unravels the Differences Between Cultivated and Wild Apple Species Regarding Disease Resistance and Cold Tolerance.</title>
        <authorList>
            <person name="Chen X."/>
        </authorList>
    </citation>
    <scope>NUCLEOTIDE SEQUENCE [LARGE SCALE GENOMIC DNA]</scope>
    <source>
        <strain evidence="2">cv. Shandingzi</strain>
        <tissue evidence="1">Leaves</tissue>
    </source>
</reference>
<protein>
    <submittedName>
        <fullName evidence="1">Uncharacterized protein</fullName>
    </submittedName>
</protein>
<keyword evidence="2" id="KW-1185">Reference proteome</keyword>
<name>A0A540MCQ7_MALBA</name>
<dbReference type="EMBL" id="VIEB01000291">
    <property type="protein sequence ID" value="TQD96533.1"/>
    <property type="molecule type" value="Genomic_DNA"/>
</dbReference>
<organism evidence="1 2">
    <name type="scientific">Malus baccata</name>
    <name type="common">Siberian crab apple</name>
    <name type="synonym">Pyrus baccata</name>
    <dbReference type="NCBI Taxonomy" id="106549"/>
    <lineage>
        <taxon>Eukaryota</taxon>
        <taxon>Viridiplantae</taxon>
        <taxon>Streptophyta</taxon>
        <taxon>Embryophyta</taxon>
        <taxon>Tracheophyta</taxon>
        <taxon>Spermatophyta</taxon>
        <taxon>Magnoliopsida</taxon>
        <taxon>eudicotyledons</taxon>
        <taxon>Gunneridae</taxon>
        <taxon>Pentapetalae</taxon>
        <taxon>rosids</taxon>
        <taxon>fabids</taxon>
        <taxon>Rosales</taxon>
        <taxon>Rosaceae</taxon>
        <taxon>Amygdaloideae</taxon>
        <taxon>Maleae</taxon>
        <taxon>Malus</taxon>
    </lineage>
</organism>
<dbReference type="Proteomes" id="UP000315295">
    <property type="component" value="Unassembled WGS sequence"/>
</dbReference>
<evidence type="ECO:0000313" key="2">
    <source>
        <dbReference type="Proteomes" id="UP000315295"/>
    </source>
</evidence>
<sequence length="56" mass="6042">MADSDGVGAAEMNLINVCGSWIRALSADRQQVKGGFDRGSRFLIAAATWVDGDWVR</sequence>
<proteinExistence type="predicted"/>
<accession>A0A540MCQ7</accession>
<dbReference type="AlphaFoldDB" id="A0A540MCQ7"/>